<dbReference type="RefSeq" id="WP_340524188.1">
    <property type="nucleotide sequence ID" value="NZ_FMSH01000154.1"/>
</dbReference>
<proteinExistence type="predicted"/>
<evidence type="ECO:0000256" key="1">
    <source>
        <dbReference type="SAM" id="MobiDB-lite"/>
    </source>
</evidence>
<dbReference type="EMBL" id="FMSH01000154">
    <property type="protein sequence ID" value="SCU75587.1"/>
    <property type="molecule type" value="Genomic_DNA"/>
</dbReference>
<sequence length="112" mass="12036">MTTDTKLDLDGIEAECNQYRNRFVCALPPAQVLAMVTRIRDLERAFYSMASTIENMDKAVRETLGIDPDADDALPELVADWMEGCAQAPARAGSGGGSMSAAAPATQHTETK</sequence>
<evidence type="ECO:0000313" key="2">
    <source>
        <dbReference type="EMBL" id="SCU75587.1"/>
    </source>
</evidence>
<gene>
    <name evidence="2" type="ORF">CNECB9_2370161</name>
</gene>
<protein>
    <submittedName>
        <fullName evidence="2">Uncharacterized protein</fullName>
    </submittedName>
</protein>
<feature type="region of interest" description="Disordered" evidence="1">
    <location>
        <begin position="89"/>
        <end position="112"/>
    </location>
</feature>
<name>A0A1K0J928_CUPNE</name>
<reference evidence="2" key="1">
    <citation type="submission" date="2016-09" db="EMBL/GenBank/DDBJ databases">
        <authorList>
            <person name="Capua I."/>
            <person name="De Benedictis P."/>
            <person name="Joannis T."/>
            <person name="Lombin L.H."/>
            <person name="Cattoli G."/>
        </authorList>
    </citation>
    <scope>NUCLEOTIDE SEQUENCE</scope>
    <source>
        <strain evidence="2">B9</strain>
    </source>
</reference>
<organism evidence="2">
    <name type="scientific">Cupriavidus necator</name>
    <name type="common">Alcaligenes eutrophus</name>
    <name type="synonym">Ralstonia eutropha</name>
    <dbReference type="NCBI Taxonomy" id="106590"/>
    <lineage>
        <taxon>Bacteria</taxon>
        <taxon>Pseudomonadati</taxon>
        <taxon>Pseudomonadota</taxon>
        <taxon>Betaproteobacteria</taxon>
        <taxon>Burkholderiales</taxon>
        <taxon>Burkholderiaceae</taxon>
        <taxon>Cupriavidus</taxon>
    </lineage>
</organism>
<accession>A0A1K0J928</accession>
<dbReference type="AlphaFoldDB" id="A0A1K0J928"/>